<dbReference type="InterPro" id="IPR011042">
    <property type="entry name" value="6-blade_b-propeller_TolB-like"/>
</dbReference>
<gene>
    <name evidence="2" type="ordered locus">CPS_4001</name>
</gene>
<dbReference type="RefSeq" id="WP_011044745.1">
    <property type="nucleotide sequence ID" value="NC_003910.7"/>
</dbReference>
<evidence type="ECO:0000313" key="2">
    <source>
        <dbReference type="EMBL" id="AAZ26948.1"/>
    </source>
</evidence>
<accession>Q47X12</accession>
<dbReference type="InterPro" id="IPR011659">
    <property type="entry name" value="WD40"/>
</dbReference>
<evidence type="ECO:0000256" key="1">
    <source>
        <dbReference type="SAM" id="SignalP"/>
    </source>
</evidence>
<evidence type="ECO:0008006" key="4">
    <source>
        <dbReference type="Google" id="ProtNLM"/>
    </source>
</evidence>
<dbReference type="AlphaFoldDB" id="Q47X12"/>
<name>Q47X12_COLP3</name>
<dbReference type="SUPFAM" id="SSF82171">
    <property type="entry name" value="DPP6 N-terminal domain-like"/>
    <property type="match status" value="1"/>
</dbReference>
<organism evidence="2 3">
    <name type="scientific">Colwellia psychrerythraea (strain 34H / ATCC BAA-681)</name>
    <name type="common">Vibrio psychroerythus</name>
    <dbReference type="NCBI Taxonomy" id="167879"/>
    <lineage>
        <taxon>Bacteria</taxon>
        <taxon>Pseudomonadati</taxon>
        <taxon>Pseudomonadota</taxon>
        <taxon>Gammaproteobacteria</taxon>
        <taxon>Alteromonadales</taxon>
        <taxon>Colwelliaceae</taxon>
        <taxon>Colwellia</taxon>
    </lineage>
</organism>
<dbReference type="KEGG" id="cps:CPS_4001"/>
<dbReference type="Proteomes" id="UP000000547">
    <property type="component" value="Chromosome"/>
</dbReference>
<reference evidence="2" key="1">
    <citation type="journal article" date="2005" name="Proc. Natl. Acad. Sci. U.S.A.">
        <title>The psychrophilic lifestyle as revealed by the genome sequence of Colwellia psychrerythraea 34H through genomic and proteomic analyses.</title>
        <authorList>
            <person name="Methe B.A."/>
            <person name="Nelson K.E."/>
            <person name="Deming J.W."/>
            <person name="Momen B."/>
            <person name="Melamud E."/>
            <person name="Zhang X."/>
            <person name="Moult J."/>
            <person name="Madupu R."/>
            <person name="Nelson W.C."/>
            <person name="Dodson R.J."/>
            <person name="Brinkac L.M."/>
            <person name="Daugherty S.C."/>
            <person name="Durkin A.S."/>
            <person name="DeBoy R.T."/>
            <person name="Kolonay J.F."/>
            <person name="Sullivan S.A."/>
            <person name="Zhou L."/>
            <person name="Davidsen T.M."/>
            <person name="Wu M."/>
            <person name="Huston A.L."/>
            <person name="Lewis M."/>
            <person name="Weaver B."/>
            <person name="Weidman J.F."/>
            <person name="Khouri H."/>
            <person name="Utterback T.R."/>
            <person name="Feldblyum T.V."/>
            <person name="Fraser C.M."/>
        </authorList>
    </citation>
    <scope>NUCLEOTIDE SEQUENCE [LARGE SCALE GENOMIC DNA]</scope>
    <source>
        <strain evidence="2">34H</strain>
    </source>
</reference>
<dbReference type="Gene3D" id="2.120.10.30">
    <property type="entry name" value="TolB, C-terminal domain"/>
    <property type="match status" value="1"/>
</dbReference>
<feature type="chain" id="PRO_5004233958" description="WD40-like beta Propeller containing protein" evidence="1">
    <location>
        <begin position="24"/>
        <end position="299"/>
    </location>
</feature>
<dbReference type="STRING" id="167879.CPS_4001"/>
<proteinExistence type="predicted"/>
<protein>
    <recommendedName>
        <fullName evidence="4">WD40-like beta Propeller containing protein</fullName>
    </recommendedName>
</protein>
<keyword evidence="1" id="KW-0732">Signal</keyword>
<sequence length="299" mass="34144">MKYICISITLLFSILAFSSKSYSHDEFPILQGPYLGQKPPGLIPELFAPGIVSINGRYDFGISFSPDLDEVYFSVQPKEGTADIYFSKIEDKKWKAIQKAKFTKGQKAGEMEPFVRADGKRIYFTGYSSDFSGEEIWYVDRLDKGWSNAIKLDSPINDDDVMNLTQAKNGDVFYDNRSKRKMYYSSSKNGGFPKVQEVDVEIGSHAFISSSQDYLLVQAQNKEDQKRNSDIYVYFKEKDGAWTKPINLGNTVNSDFHERVPGVTPDGKYLFFSRYNEEGGIANLYWVRTEVIENVRPKL</sequence>
<evidence type="ECO:0000313" key="3">
    <source>
        <dbReference type="Proteomes" id="UP000000547"/>
    </source>
</evidence>
<dbReference type="Pfam" id="PF07676">
    <property type="entry name" value="PD40"/>
    <property type="match status" value="2"/>
</dbReference>
<feature type="signal peptide" evidence="1">
    <location>
        <begin position="1"/>
        <end position="23"/>
    </location>
</feature>
<dbReference type="EMBL" id="CP000083">
    <property type="protein sequence ID" value="AAZ26948.1"/>
    <property type="molecule type" value="Genomic_DNA"/>
</dbReference>
<dbReference type="HOGENOM" id="CLU_059007_0_0_6"/>